<dbReference type="AlphaFoldDB" id="A0AAV2STA8"/>
<evidence type="ECO:0000313" key="3">
    <source>
        <dbReference type="EMBL" id="CAL4248423.1"/>
    </source>
</evidence>
<evidence type="ECO:0000259" key="2">
    <source>
        <dbReference type="PROSITE" id="PS51959"/>
    </source>
</evidence>
<dbReference type="InterPro" id="IPR037227">
    <property type="entry name" value="EndoU-like"/>
</dbReference>
<name>A0AAV2STA8_MEGNR</name>
<dbReference type="PROSITE" id="PS51959">
    <property type="entry name" value="ENDOU"/>
    <property type="match status" value="1"/>
</dbReference>
<proteinExistence type="predicted"/>
<keyword evidence="4" id="KW-1185">Reference proteome</keyword>
<feature type="non-terminal residue" evidence="3">
    <location>
        <position position="1"/>
    </location>
</feature>
<gene>
    <name evidence="3" type="ORF">MNOR_LOCUS41435</name>
</gene>
<dbReference type="GO" id="GO:0016787">
    <property type="term" value="F:hydrolase activity"/>
    <property type="evidence" value="ECO:0007669"/>
    <property type="project" value="UniProtKB-KW"/>
</dbReference>
<comment type="caution">
    <text evidence="3">The sequence shown here is derived from an EMBL/GenBank/DDBJ whole genome shotgun (WGS) entry which is preliminary data.</text>
</comment>
<dbReference type="EMBL" id="CAXKWB010152630">
    <property type="protein sequence ID" value="CAL4248423.1"/>
    <property type="molecule type" value="Genomic_DNA"/>
</dbReference>
<organism evidence="3 4">
    <name type="scientific">Meganyctiphanes norvegica</name>
    <name type="common">Northern krill</name>
    <name type="synonym">Thysanopoda norvegica</name>
    <dbReference type="NCBI Taxonomy" id="48144"/>
    <lineage>
        <taxon>Eukaryota</taxon>
        <taxon>Metazoa</taxon>
        <taxon>Ecdysozoa</taxon>
        <taxon>Arthropoda</taxon>
        <taxon>Crustacea</taxon>
        <taxon>Multicrustacea</taxon>
        <taxon>Malacostraca</taxon>
        <taxon>Eumalacostraca</taxon>
        <taxon>Eucarida</taxon>
        <taxon>Euphausiacea</taxon>
        <taxon>Euphausiidae</taxon>
        <taxon>Meganyctiphanes</taxon>
    </lineage>
</organism>
<dbReference type="GO" id="GO:0004521">
    <property type="term" value="F:RNA endonuclease activity"/>
    <property type="evidence" value="ECO:0007669"/>
    <property type="project" value="InterPro"/>
</dbReference>
<reference evidence="3 4" key="1">
    <citation type="submission" date="2024-05" db="EMBL/GenBank/DDBJ databases">
        <authorList>
            <person name="Wallberg A."/>
        </authorList>
    </citation>
    <scope>NUCLEOTIDE SEQUENCE [LARGE SCALE GENOMIC DNA]</scope>
</reference>
<evidence type="ECO:0000313" key="4">
    <source>
        <dbReference type="Proteomes" id="UP001497623"/>
    </source>
</evidence>
<feature type="domain" description="EndoU" evidence="2">
    <location>
        <begin position="1"/>
        <end position="104"/>
    </location>
</feature>
<sequence>EHQLSDYRLQQLTEELISIDKNNNNVFDQLDVTPDGDKLLHGPGTVFSGPTIAALVDLQDDFHPKVNVPEIFTDKHLKKQKRFLDAVMDTEVMHRTEKILKDKG</sequence>
<dbReference type="InterPro" id="IPR018998">
    <property type="entry name" value="EndoU_C"/>
</dbReference>
<feature type="non-terminal residue" evidence="3">
    <location>
        <position position="104"/>
    </location>
</feature>
<dbReference type="SUPFAM" id="SSF142877">
    <property type="entry name" value="EndoU-like"/>
    <property type="match status" value="1"/>
</dbReference>
<evidence type="ECO:0000256" key="1">
    <source>
        <dbReference type="ARBA" id="ARBA00022801"/>
    </source>
</evidence>
<keyword evidence="1" id="KW-0378">Hydrolase</keyword>
<dbReference type="Proteomes" id="UP001497623">
    <property type="component" value="Unassembled WGS sequence"/>
</dbReference>
<accession>A0AAV2STA8</accession>
<dbReference type="Pfam" id="PF09412">
    <property type="entry name" value="XendoU"/>
    <property type="match status" value="1"/>
</dbReference>
<protein>
    <recommendedName>
        <fullName evidence="2">EndoU domain-containing protein</fullName>
    </recommendedName>
</protein>